<dbReference type="EMBL" id="JBITGY010000017">
    <property type="protein sequence ID" value="MFI6504945.1"/>
    <property type="molecule type" value="Genomic_DNA"/>
</dbReference>
<protein>
    <submittedName>
        <fullName evidence="1">Uncharacterized protein</fullName>
    </submittedName>
</protein>
<keyword evidence="2" id="KW-1185">Reference proteome</keyword>
<gene>
    <name evidence="1" type="ORF">ACIBG2_46705</name>
</gene>
<comment type="caution">
    <text evidence="1">The sequence shown here is derived from an EMBL/GenBank/DDBJ whole genome shotgun (WGS) entry which is preliminary data.</text>
</comment>
<sequence>MTSVLRLGPEDNFSLQEAGRVLYAQGWPEVHTVRNMLAQWEWLVAQVERGYTATLSEYLDDLSCREWLSRAGLLVTEPARTLLDQALQPLDTRFQAATEDDGSGALARHGHAGQGDGWWWKRVPRRLIGRLATDLARFRGR</sequence>
<name>A0ABW7Z9U3_9ACTN</name>
<dbReference type="Proteomes" id="UP001612741">
    <property type="component" value="Unassembled WGS sequence"/>
</dbReference>
<evidence type="ECO:0000313" key="2">
    <source>
        <dbReference type="Proteomes" id="UP001612741"/>
    </source>
</evidence>
<organism evidence="1 2">
    <name type="scientific">Nonomuraea typhae</name>
    <dbReference type="NCBI Taxonomy" id="2603600"/>
    <lineage>
        <taxon>Bacteria</taxon>
        <taxon>Bacillati</taxon>
        <taxon>Actinomycetota</taxon>
        <taxon>Actinomycetes</taxon>
        <taxon>Streptosporangiales</taxon>
        <taxon>Streptosporangiaceae</taxon>
        <taxon>Nonomuraea</taxon>
    </lineage>
</organism>
<reference evidence="1 2" key="1">
    <citation type="submission" date="2024-10" db="EMBL/GenBank/DDBJ databases">
        <title>The Natural Products Discovery Center: Release of the First 8490 Sequenced Strains for Exploring Actinobacteria Biosynthetic Diversity.</title>
        <authorList>
            <person name="Kalkreuter E."/>
            <person name="Kautsar S.A."/>
            <person name="Yang D."/>
            <person name="Bader C.D."/>
            <person name="Teijaro C.N."/>
            <person name="Fluegel L."/>
            <person name="Davis C.M."/>
            <person name="Simpson J.R."/>
            <person name="Lauterbach L."/>
            <person name="Steele A.D."/>
            <person name="Gui C."/>
            <person name="Meng S."/>
            <person name="Li G."/>
            <person name="Viehrig K."/>
            <person name="Ye F."/>
            <person name="Su P."/>
            <person name="Kiefer A.F."/>
            <person name="Nichols A."/>
            <person name="Cepeda A.J."/>
            <person name="Yan W."/>
            <person name="Fan B."/>
            <person name="Jiang Y."/>
            <person name="Adhikari A."/>
            <person name="Zheng C.-J."/>
            <person name="Schuster L."/>
            <person name="Cowan T.M."/>
            <person name="Smanski M.J."/>
            <person name="Chevrette M.G."/>
            <person name="De Carvalho L.P.S."/>
            <person name="Shen B."/>
        </authorList>
    </citation>
    <scope>NUCLEOTIDE SEQUENCE [LARGE SCALE GENOMIC DNA]</scope>
    <source>
        <strain evidence="1 2">NPDC050545</strain>
    </source>
</reference>
<evidence type="ECO:0000313" key="1">
    <source>
        <dbReference type="EMBL" id="MFI6504945.1"/>
    </source>
</evidence>
<dbReference type="RefSeq" id="WP_397090919.1">
    <property type="nucleotide sequence ID" value="NZ_JBITGY010000017.1"/>
</dbReference>
<proteinExistence type="predicted"/>
<accession>A0ABW7Z9U3</accession>